<evidence type="ECO:0000313" key="3">
    <source>
        <dbReference type="Proteomes" id="UP000265520"/>
    </source>
</evidence>
<feature type="non-terminal residue" evidence="2">
    <location>
        <position position="1"/>
    </location>
</feature>
<proteinExistence type="predicted"/>
<keyword evidence="3" id="KW-1185">Reference proteome</keyword>
<reference evidence="2 3" key="1">
    <citation type="journal article" date="2018" name="Front. Plant Sci.">
        <title>Red Clover (Trifolium pratense) and Zigzag Clover (T. medium) - A Picture of Genomic Similarities and Differences.</title>
        <authorList>
            <person name="Dluhosova J."/>
            <person name="Istvanek J."/>
            <person name="Nedelnik J."/>
            <person name="Repkova J."/>
        </authorList>
    </citation>
    <scope>NUCLEOTIDE SEQUENCE [LARGE SCALE GENOMIC DNA]</scope>
    <source>
        <strain evidence="3">cv. 10/8</strain>
        <tissue evidence="2">Leaf</tissue>
    </source>
</reference>
<sequence>LSLVICTLLLLKSAEGVAVPITYVQSAVAKGAGEGGLVIQSSAVRLGKSGQELFPLEIELGFSRTIRPRRSSLTT</sequence>
<dbReference type="AlphaFoldDB" id="A0A392R3F5"/>
<accession>A0A392R3F5</accession>
<comment type="caution">
    <text evidence="2">The sequence shown here is derived from an EMBL/GenBank/DDBJ whole genome shotgun (WGS) entry which is preliminary data.</text>
</comment>
<evidence type="ECO:0000313" key="2">
    <source>
        <dbReference type="EMBL" id="MCI31111.1"/>
    </source>
</evidence>
<protein>
    <submittedName>
        <fullName evidence="2">Uncharacterized protein</fullName>
    </submittedName>
</protein>
<keyword evidence="1" id="KW-0732">Signal</keyword>
<feature type="signal peptide" evidence="1">
    <location>
        <begin position="1"/>
        <end position="16"/>
    </location>
</feature>
<evidence type="ECO:0000256" key="1">
    <source>
        <dbReference type="SAM" id="SignalP"/>
    </source>
</evidence>
<dbReference type="Proteomes" id="UP000265520">
    <property type="component" value="Unassembled WGS sequence"/>
</dbReference>
<dbReference type="EMBL" id="LXQA010184732">
    <property type="protein sequence ID" value="MCI31111.1"/>
    <property type="molecule type" value="Genomic_DNA"/>
</dbReference>
<organism evidence="2 3">
    <name type="scientific">Trifolium medium</name>
    <dbReference type="NCBI Taxonomy" id="97028"/>
    <lineage>
        <taxon>Eukaryota</taxon>
        <taxon>Viridiplantae</taxon>
        <taxon>Streptophyta</taxon>
        <taxon>Embryophyta</taxon>
        <taxon>Tracheophyta</taxon>
        <taxon>Spermatophyta</taxon>
        <taxon>Magnoliopsida</taxon>
        <taxon>eudicotyledons</taxon>
        <taxon>Gunneridae</taxon>
        <taxon>Pentapetalae</taxon>
        <taxon>rosids</taxon>
        <taxon>fabids</taxon>
        <taxon>Fabales</taxon>
        <taxon>Fabaceae</taxon>
        <taxon>Papilionoideae</taxon>
        <taxon>50 kb inversion clade</taxon>
        <taxon>NPAAA clade</taxon>
        <taxon>Hologalegina</taxon>
        <taxon>IRL clade</taxon>
        <taxon>Trifolieae</taxon>
        <taxon>Trifolium</taxon>
    </lineage>
</organism>
<name>A0A392R3F5_9FABA</name>
<feature type="chain" id="PRO_5017293591" evidence="1">
    <location>
        <begin position="17"/>
        <end position="75"/>
    </location>
</feature>